<comment type="caution">
    <text evidence="1">The sequence shown here is derived from an EMBL/GenBank/DDBJ whole genome shotgun (WGS) entry which is preliminary data.</text>
</comment>
<evidence type="ECO:0000313" key="1">
    <source>
        <dbReference type="EMBL" id="KAJ7557123.1"/>
    </source>
</evidence>
<name>A0ACC2DSR0_DIPCM</name>
<evidence type="ECO:0000313" key="2">
    <source>
        <dbReference type="Proteomes" id="UP001162992"/>
    </source>
</evidence>
<accession>A0ACC2DSR0</accession>
<organism evidence="1 2">
    <name type="scientific">Diphasiastrum complanatum</name>
    <name type="common">Issler's clubmoss</name>
    <name type="synonym">Lycopodium complanatum</name>
    <dbReference type="NCBI Taxonomy" id="34168"/>
    <lineage>
        <taxon>Eukaryota</taxon>
        <taxon>Viridiplantae</taxon>
        <taxon>Streptophyta</taxon>
        <taxon>Embryophyta</taxon>
        <taxon>Tracheophyta</taxon>
        <taxon>Lycopodiopsida</taxon>
        <taxon>Lycopodiales</taxon>
        <taxon>Lycopodiaceae</taxon>
        <taxon>Lycopodioideae</taxon>
        <taxon>Diphasiastrum</taxon>
    </lineage>
</organism>
<dbReference type="EMBL" id="CM055096">
    <property type="protein sequence ID" value="KAJ7557123.1"/>
    <property type="molecule type" value="Genomic_DNA"/>
</dbReference>
<keyword evidence="2" id="KW-1185">Reference proteome</keyword>
<proteinExistence type="predicted"/>
<gene>
    <name evidence="1" type="ORF">O6H91_05G112000</name>
</gene>
<dbReference type="Proteomes" id="UP001162992">
    <property type="component" value="Chromosome 5"/>
</dbReference>
<sequence length="141" mass="15450">MNHDELSTENNPSLLRKRDFHVSNLPKHADNMDQVSMNLGNPVKLLLASKAPAAPDVHHVNVQDLVLEHLEPHLRLLLTMHPSNVTPESCIGIFNPSLQNAIKEIKLSAATTIPHWPPPELGDVSEGAERDLSHAHLPSAG</sequence>
<reference evidence="2" key="1">
    <citation type="journal article" date="2024" name="Proc. Natl. Acad. Sci. U.S.A.">
        <title>Extraordinary preservation of gene collinearity over three hundred million years revealed in homosporous lycophytes.</title>
        <authorList>
            <person name="Li C."/>
            <person name="Wickell D."/>
            <person name="Kuo L.Y."/>
            <person name="Chen X."/>
            <person name="Nie B."/>
            <person name="Liao X."/>
            <person name="Peng D."/>
            <person name="Ji J."/>
            <person name="Jenkins J."/>
            <person name="Williams M."/>
            <person name="Shu S."/>
            <person name="Plott C."/>
            <person name="Barry K."/>
            <person name="Rajasekar S."/>
            <person name="Grimwood J."/>
            <person name="Han X."/>
            <person name="Sun S."/>
            <person name="Hou Z."/>
            <person name="He W."/>
            <person name="Dai G."/>
            <person name="Sun C."/>
            <person name="Schmutz J."/>
            <person name="Leebens-Mack J.H."/>
            <person name="Li F.W."/>
            <person name="Wang L."/>
        </authorList>
    </citation>
    <scope>NUCLEOTIDE SEQUENCE [LARGE SCALE GENOMIC DNA]</scope>
    <source>
        <strain evidence="2">cv. PW_Plant_1</strain>
    </source>
</reference>
<protein>
    <submittedName>
        <fullName evidence="1">Uncharacterized protein</fullName>
    </submittedName>
</protein>